<proteinExistence type="predicted"/>
<feature type="domain" description="Ketopantoate reductase N-terminal" evidence="1">
    <location>
        <begin position="7"/>
        <end position="158"/>
    </location>
</feature>
<dbReference type="PANTHER" id="PTHR21708">
    <property type="entry name" value="PROBABLE 2-DEHYDROPANTOATE 2-REDUCTASE"/>
    <property type="match status" value="1"/>
</dbReference>
<organism evidence="3 4">
    <name type="scientific">Apiotrichum porosum</name>
    <dbReference type="NCBI Taxonomy" id="105984"/>
    <lineage>
        <taxon>Eukaryota</taxon>
        <taxon>Fungi</taxon>
        <taxon>Dikarya</taxon>
        <taxon>Basidiomycota</taxon>
        <taxon>Agaricomycotina</taxon>
        <taxon>Tremellomycetes</taxon>
        <taxon>Trichosporonales</taxon>
        <taxon>Trichosporonaceae</taxon>
        <taxon>Apiotrichum</taxon>
    </lineage>
</organism>
<feature type="domain" description="Ketopantoate reductase C-terminal" evidence="2">
    <location>
        <begin position="200"/>
        <end position="343"/>
    </location>
</feature>
<keyword evidence="4" id="KW-1185">Reference proteome</keyword>
<dbReference type="InterPro" id="IPR013752">
    <property type="entry name" value="KPA_reductase"/>
</dbReference>
<dbReference type="OrthoDB" id="3609at2759"/>
<evidence type="ECO:0000259" key="2">
    <source>
        <dbReference type="Pfam" id="PF08546"/>
    </source>
</evidence>
<dbReference type="EMBL" id="RSCE01000018">
    <property type="protein sequence ID" value="RSH77047.1"/>
    <property type="molecule type" value="Genomic_DNA"/>
</dbReference>
<dbReference type="InterPro" id="IPR051402">
    <property type="entry name" value="KPR-Related"/>
</dbReference>
<protein>
    <recommendedName>
        <fullName evidence="5">2-dehydropantoate 2-reductase</fullName>
    </recommendedName>
</protein>
<dbReference type="SUPFAM" id="SSF48179">
    <property type="entry name" value="6-phosphogluconate dehydrogenase C-terminal domain-like"/>
    <property type="match status" value="1"/>
</dbReference>
<dbReference type="PANTHER" id="PTHR21708:SF43">
    <property type="entry name" value="KETOPANTOATE REDUCTASE C-TERMINAL DOMAIN-CONTAINING PROTEIN"/>
    <property type="match status" value="1"/>
</dbReference>
<dbReference type="RefSeq" id="XP_028472194.1">
    <property type="nucleotide sequence ID" value="XM_028619325.1"/>
</dbReference>
<accession>A0A427XEA1</accession>
<evidence type="ECO:0000259" key="1">
    <source>
        <dbReference type="Pfam" id="PF02558"/>
    </source>
</evidence>
<dbReference type="Pfam" id="PF08546">
    <property type="entry name" value="ApbA_C"/>
    <property type="match status" value="1"/>
</dbReference>
<dbReference type="GeneID" id="39588213"/>
<evidence type="ECO:0000313" key="3">
    <source>
        <dbReference type="EMBL" id="RSH77047.1"/>
    </source>
</evidence>
<dbReference type="Proteomes" id="UP000279236">
    <property type="component" value="Unassembled WGS sequence"/>
</dbReference>
<dbReference type="AlphaFoldDB" id="A0A427XEA1"/>
<dbReference type="InterPro" id="IPR013328">
    <property type="entry name" value="6PGD_dom2"/>
</dbReference>
<dbReference type="GO" id="GO:0005737">
    <property type="term" value="C:cytoplasm"/>
    <property type="evidence" value="ECO:0007669"/>
    <property type="project" value="TreeGrafter"/>
</dbReference>
<dbReference type="InterPro" id="IPR008927">
    <property type="entry name" value="6-PGluconate_DH-like_C_sf"/>
</dbReference>
<dbReference type="InterPro" id="IPR013332">
    <property type="entry name" value="KPR_N"/>
</dbReference>
<reference evidence="3 4" key="1">
    <citation type="submission" date="2018-11" db="EMBL/GenBank/DDBJ databases">
        <title>Genome sequence of Apiotrichum porosum DSM 27194.</title>
        <authorList>
            <person name="Aliyu H."/>
            <person name="Gorte O."/>
            <person name="Ochsenreither K."/>
        </authorList>
    </citation>
    <scope>NUCLEOTIDE SEQUENCE [LARGE SCALE GENOMIC DNA]</scope>
    <source>
        <strain evidence="3 4">DSM 27194</strain>
    </source>
</reference>
<name>A0A427XEA1_9TREE</name>
<dbReference type="Gene3D" id="1.10.1040.10">
    <property type="entry name" value="N-(1-d-carboxylethyl)-l-norvaline Dehydrogenase, domain 2"/>
    <property type="match status" value="1"/>
</dbReference>
<evidence type="ECO:0008006" key="5">
    <source>
        <dbReference type="Google" id="ProtNLM"/>
    </source>
</evidence>
<dbReference type="Gene3D" id="3.40.50.720">
    <property type="entry name" value="NAD(P)-binding Rossmann-like Domain"/>
    <property type="match status" value="1"/>
</dbReference>
<dbReference type="Pfam" id="PF02558">
    <property type="entry name" value="ApbA"/>
    <property type="match status" value="1"/>
</dbReference>
<comment type="caution">
    <text evidence="3">The sequence shown here is derived from an EMBL/GenBank/DDBJ whole genome shotgun (WGS) entry which is preliminary data.</text>
</comment>
<sequence>MSDPTDVLLIGLGSIGTVYAYLLERSGKARVTAVARSNYDVYANNGVSLVTDRFGTIQYKPYRVFKSQEEALADGTKYALCVVATKSLPDVLPTPTLLAPSIASDQVGAYVLIQNGLGVETDLHKAAPSTPIVSCLAWISTTTSQGGSVVTWKGADKLGCGVYPPPSDQRVSFSAPETHALELWTSLLKDGGAAVVQADNIESMRYSKNVLTASWAGLQGLARTQAACFAGLSAAHHAQIKKYQREIISLGFKTGLLVEGMTLQPMGNTAEGVEETIEADFNRFVLAPQGSPVTQHKWSLLVDIENDRPFEVEVILGSVVRLAQSVGHDTPLVDFAYTVLSGVQASILAKRQG</sequence>
<gene>
    <name evidence="3" type="ORF">EHS24_003670</name>
</gene>
<evidence type="ECO:0000313" key="4">
    <source>
        <dbReference type="Proteomes" id="UP000279236"/>
    </source>
</evidence>
<dbReference type="STRING" id="105984.A0A427XEA1"/>